<sequence length="178" mass="20353">MKKLLVILLDKFQDIELTTFISLIKKANIFGQIEFFNPENKLVTGQFGVVQIEGQNHWKADDFDAIFIPGGFAAQLFRKCEKSTELVREFFLKNKFVFAICDAPNAIFELNLAKNYKFSSYPNEKNSKIELRQEALVTVDKNYISARNAASSAEFAFKVIENLDSKELAEKIKNGFYA</sequence>
<dbReference type="InterPro" id="IPR050325">
    <property type="entry name" value="Prot/Nucl_acid_deglycase"/>
</dbReference>
<dbReference type="GO" id="GO:0016798">
    <property type="term" value="F:hydrolase activity, acting on glycosyl bonds"/>
    <property type="evidence" value="ECO:0007669"/>
    <property type="project" value="UniProtKB-KW"/>
</dbReference>
<proteinExistence type="predicted"/>
<accession>A0AAJ5NLU8</accession>
<dbReference type="RefSeq" id="WP_044635651.1">
    <property type="nucleotide sequence ID" value="NZ_CP007229.1"/>
</dbReference>
<evidence type="ECO:0000313" key="2">
    <source>
        <dbReference type="EMBL" id="VEU62547.1"/>
    </source>
</evidence>
<dbReference type="InterPro" id="IPR029062">
    <property type="entry name" value="Class_I_gatase-like"/>
</dbReference>
<keyword evidence="2" id="KW-0378">Hydrolase</keyword>
<name>A0AAJ5NLU8_9BACT</name>
<dbReference type="KEGG" id="mds:MDIS_03620"/>
<evidence type="ECO:0000313" key="3">
    <source>
        <dbReference type="Proteomes" id="UP000289629"/>
    </source>
</evidence>
<keyword evidence="2" id="KW-0326">Glycosidase</keyword>
<dbReference type="AlphaFoldDB" id="A0AAJ5NLU8"/>
<evidence type="ECO:0000259" key="1">
    <source>
        <dbReference type="Pfam" id="PF01965"/>
    </source>
</evidence>
<dbReference type="EC" id="3.2.-.-" evidence="2"/>
<gene>
    <name evidence="2" type="primary">yfkM</name>
    <name evidence="2" type="ORF">NCTC10125_00682</name>
</gene>
<dbReference type="Pfam" id="PF01965">
    <property type="entry name" value="DJ-1_PfpI"/>
    <property type="match status" value="1"/>
</dbReference>
<dbReference type="InterPro" id="IPR002818">
    <property type="entry name" value="DJ-1/PfpI"/>
</dbReference>
<dbReference type="PANTHER" id="PTHR48094:SF12">
    <property type="entry name" value="PARKINSON DISEASE PROTEIN 7 HOMOLOG"/>
    <property type="match status" value="1"/>
</dbReference>
<reference evidence="2 3" key="1">
    <citation type="submission" date="2019-01" db="EMBL/GenBank/DDBJ databases">
        <authorList>
            <consortium name="Pathogen Informatics"/>
        </authorList>
    </citation>
    <scope>NUCLEOTIDE SEQUENCE [LARGE SCALE GENOMIC DNA]</scope>
    <source>
        <strain evidence="2 3">NCTC10125</strain>
    </source>
</reference>
<dbReference type="CDD" id="cd03135">
    <property type="entry name" value="GATase1_DJ-1"/>
    <property type="match status" value="1"/>
</dbReference>
<dbReference type="GO" id="GO:0005737">
    <property type="term" value="C:cytoplasm"/>
    <property type="evidence" value="ECO:0007669"/>
    <property type="project" value="TreeGrafter"/>
</dbReference>
<dbReference type="SUPFAM" id="SSF52317">
    <property type="entry name" value="Class I glutamine amidotransferase-like"/>
    <property type="match status" value="1"/>
</dbReference>
<feature type="domain" description="DJ-1/PfpI" evidence="1">
    <location>
        <begin position="2"/>
        <end position="161"/>
    </location>
</feature>
<organism evidence="2 3">
    <name type="scientific">Mesomycoplasma dispar</name>
    <dbReference type="NCBI Taxonomy" id="86660"/>
    <lineage>
        <taxon>Bacteria</taxon>
        <taxon>Bacillati</taxon>
        <taxon>Mycoplasmatota</taxon>
        <taxon>Mycoplasmoidales</taxon>
        <taxon>Metamycoplasmataceae</taxon>
        <taxon>Mesomycoplasma</taxon>
    </lineage>
</organism>
<dbReference type="Gene3D" id="3.40.50.880">
    <property type="match status" value="1"/>
</dbReference>
<dbReference type="EMBL" id="LR214971">
    <property type="protein sequence ID" value="VEU62547.1"/>
    <property type="molecule type" value="Genomic_DNA"/>
</dbReference>
<dbReference type="GO" id="GO:0008233">
    <property type="term" value="F:peptidase activity"/>
    <property type="evidence" value="ECO:0007669"/>
    <property type="project" value="UniProtKB-KW"/>
</dbReference>
<dbReference type="GO" id="GO:0006508">
    <property type="term" value="P:proteolysis"/>
    <property type="evidence" value="ECO:0007669"/>
    <property type="project" value="UniProtKB-KW"/>
</dbReference>
<dbReference type="Proteomes" id="UP000289629">
    <property type="component" value="Chromosome"/>
</dbReference>
<dbReference type="PANTHER" id="PTHR48094">
    <property type="entry name" value="PROTEIN/NUCLEIC ACID DEGLYCASE DJ-1-RELATED"/>
    <property type="match status" value="1"/>
</dbReference>
<keyword evidence="2" id="KW-0645">Protease</keyword>
<protein>
    <submittedName>
        <fullName evidence="2">Intracellular protease/amidase (Putative glutaminase)</fullName>
        <ecNumber evidence="2">3.2.-.-</ecNumber>
    </submittedName>
</protein>